<organism evidence="1 2">
    <name type="scientific">Rhodocytophaga aerolata</name>
    <dbReference type="NCBI Taxonomy" id="455078"/>
    <lineage>
        <taxon>Bacteria</taxon>
        <taxon>Pseudomonadati</taxon>
        <taxon>Bacteroidota</taxon>
        <taxon>Cytophagia</taxon>
        <taxon>Cytophagales</taxon>
        <taxon>Rhodocytophagaceae</taxon>
        <taxon>Rhodocytophaga</taxon>
    </lineage>
</organism>
<accession>A0ABT8R0Q9</accession>
<gene>
    <name evidence="1" type="ORF">Q0590_03290</name>
</gene>
<dbReference type="PANTHER" id="PTHR30432:SF1">
    <property type="entry name" value="DNA-BINDING TRANSCRIPTIONAL DUAL REGULATOR MODE"/>
    <property type="match status" value="1"/>
</dbReference>
<sequence>MNKPVEVKGRIWIEVNDIKFIGPGKVQLMELIKEHGSISQAAKAMNLSYRKAWLLIDELNEVADQPVVITQKGGQSGGGAQITAYGEELIVYFKALHQRFCTFLEQEKAAFHKTFST</sequence>
<dbReference type="Proteomes" id="UP001168528">
    <property type="component" value="Unassembled WGS sequence"/>
</dbReference>
<dbReference type="EMBL" id="JAUKPO010000001">
    <property type="protein sequence ID" value="MDO1445256.1"/>
    <property type="molecule type" value="Genomic_DNA"/>
</dbReference>
<keyword evidence="2" id="KW-1185">Reference proteome</keyword>
<comment type="caution">
    <text evidence="1">The sequence shown here is derived from an EMBL/GenBank/DDBJ whole genome shotgun (WGS) entry which is preliminary data.</text>
</comment>
<evidence type="ECO:0000313" key="2">
    <source>
        <dbReference type="Proteomes" id="UP001168528"/>
    </source>
</evidence>
<dbReference type="RefSeq" id="WP_302036046.1">
    <property type="nucleotide sequence ID" value="NZ_JAUKPO010000001.1"/>
</dbReference>
<reference evidence="1" key="1">
    <citation type="submission" date="2023-07" db="EMBL/GenBank/DDBJ databases">
        <title>The genome sequence of Rhodocytophaga aerolata KACC 12507.</title>
        <authorList>
            <person name="Zhang X."/>
        </authorList>
    </citation>
    <scope>NUCLEOTIDE SEQUENCE</scope>
    <source>
        <strain evidence="1">KACC 12507</strain>
    </source>
</reference>
<dbReference type="InterPro" id="IPR051815">
    <property type="entry name" value="Molybdate_resp_trans_reg"/>
</dbReference>
<dbReference type="SUPFAM" id="SSF46785">
    <property type="entry name" value="Winged helix' DNA-binding domain"/>
    <property type="match status" value="1"/>
</dbReference>
<evidence type="ECO:0000313" key="1">
    <source>
        <dbReference type="EMBL" id="MDO1445256.1"/>
    </source>
</evidence>
<protein>
    <submittedName>
        <fullName evidence="1">Winged helix-turn-helix domain-containing protein</fullName>
    </submittedName>
</protein>
<dbReference type="InterPro" id="IPR036390">
    <property type="entry name" value="WH_DNA-bd_sf"/>
</dbReference>
<dbReference type="InterPro" id="IPR036388">
    <property type="entry name" value="WH-like_DNA-bd_sf"/>
</dbReference>
<dbReference type="Gene3D" id="1.10.10.10">
    <property type="entry name" value="Winged helix-like DNA-binding domain superfamily/Winged helix DNA-binding domain"/>
    <property type="match status" value="1"/>
</dbReference>
<dbReference type="PANTHER" id="PTHR30432">
    <property type="entry name" value="TRANSCRIPTIONAL REGULATOR MODE"/>
    <property type="match status" value="1"/>
</dbReference>
<name>A0ABT8R0Q9_9BACT</name>
<proteinExistence type="predicted"/>